<keyword evidence="6 8" id="KW-0472">Membrane</keyword>
<feature type="compositionally biased region" description="Low complexity" evidence="7">
    <location>
        <begin position="147"/>
        <end position="170"/>
    </location>
</feature>
<accession>A0ABP0SNT2</accession>
<dbReference type="EMBL" id="CAXAMN010027917">
    <property type="protein sequence ID" value="CAK9113928.1"/>
    <property type="molecule type" value="Genomic_DNA"/>
</dbReference>
<feature type="region of interest" description="Disordered" evidence="7">
    <location>
        <begin position="12"/>
        <end position="31"/>
    </location>
</feature>
<feature type="transmembrane region" description="Helical" evidence="8">
    <location>
        <begin position="558"/>
        <end position="579"/>
    </location>
</feature>
<evidence type="ECO:0000256" key="6">
    <source>
        <dbReference type="ARBA" id="ARBA00023136"/>
    </source>
</evidence>
<evidence type="ECO:0000256" key="3">
    <source>
        <dbReference type="ARBA" id="ARBA00022692"/>
    </source>
</evidence>
<dbReference type="Pfam" id="PF25539">
    <property type="entry name" value="Bestrophin_2"/>
    <property type="match status" value="1"/>
</dbReference>
<name>A0ABP0SNT2_9DINO</name>
<keyword evidence="3 8" id="KW-0812">Transmembrane</keyword>
<evidence type="ECO:0000256" key="5">
    <source>
        <dbReference type="ARBA" id="ARBA00023065"/>
    </source>
</evidence>
<dbReference type="PANTHER" id="PTHR33281">
    <property type="entry name" value="UPF0187 PROTEIN YNEE"/>
    <property type="match status" value="1"/>
</dbReference>
<keyword evidence="2" id="KW-0813">Transport</keyword>
<sequence>LLDLARWKDLQEDTLFPGTKKQNRRSSEEREDWMEEMIISKSFASIHSPRLEEAQRDPATSRTRPEPFRRSPVSGSKSGTRPRFYAELVPFSDSEDHGAPDESALSAHAWSDPWDWFFLEETPPAPALSRGREAPRIRRLEGALGSPWLAQSSPSSSRSMSPSPESTSVPEDAGLFRNNYWPKTHRSCLGLLYVERRGSVFYRLDSILGGLLVATLGGLVQYSRDHGWEYAPDIHHHYGFQALAAGVTFAVVFRTQLAWNRYWEAVTQLHFMYSKYADAFQQFYAFAEARSAAPFWVGFWVARVNAWCGQCGCGVFRDAAFLLRSHVVVTKKIARKAGDEDKVELVEERRLKAVEKLDHEKQRRLRGNFALLSPSDRRAFSADRLSNGDNQRMEEVHSHRIRSRAAMRVDKEWKGRWAWTRGFSLPDMVERSEYQRSQTHDKVYVVFDRPTREQLEVLSRTFAAWRFAPPNRSGLRAGAVKNCEPQVRAGKSVQTRGQQQQDTVSTVMYWIIWDLVDITKELDVAPPIQSRMYQELSNGMLGFYNCLKIADVPFPLPYAQLLGLLLIAFSCLIPFYVIIFTANPVIGPILCFFLFESLWCLNEVAKELENPFGQDLNDISVADFHVRFVDVLEDVGLPEHNSVLTGPHAPGRGPRVRRVRRGTL</sequence>
<gene>
    <name evidence="9" type="ORF">CCMP2556_LOCUS52709</name>
</gene>
<dbReference type="InterPro" id="IPR044669">
    <property type="entry name" value="YneE/VCCN1/2-like"/>
</dbReference>
<evidence type="ECO:0000256" key="2">
    <source>
        <dbReference type="ARBA" id="ARBA00022448"/>
    </source>
</evidence>
<organism evidence="9 10">
    <name type="scientific">Durusdinium trenchii</name>
    <dbReference type="NCBI Taxonomy" id="1381693"/>
    <lineage>
        <taxon>Eukaryota</taxon>
        <taxon>Sar</taxon>
        <taxon>Alveolata</taxon>
        <taxon>Dinophyceae</taxon>
        <taxon>Suessiales</taxon>
        <taxon>Symbiodiniaceae</taxon>
        <taxon>Durusdinium</taxon>
    </lineage>
</organism>
<evidence type="ECO:0000313" key="10">
    <source>
        <dbReference type="Proteomes" id="UP001642484"/>
    </source>
</evidence>
<evidence type="ECO:0000313" key="9">
    <source>
        <dbReference type="EMBL" id="CAK9113928.1"/>
    </source>
</evidence>
<evidence type="ECO:0000256" key="4">
    <source>
        <dbReference type="ARBA" id="ARBA00022989"/>
    </source>
</evidence>
<evidence type="ECO:0000256" key="7">
    <source>
        <dbReference type="SAM" id="MobiDB-lite"/>
    </source>
</evidence>
<keyword evidence="4 8" id="KW-1133">Transmembrane helix</keyword>
<evidence type="ECO:0008006" key="11">
    <source>
        <dbReference type="Google" id="ProtNLM"/>
    </source>
</evidence>
<proteinExistence type="predicted"/>
<evidence type="ECO:0000256" key="1">
    <source>
        <dbReference type="ARBA" id="ARBA00004141"/>
    </source>
</evidence>
<comment type="subcellular location">
    <subcellularLocation>
        <location evidence="1">Membrane</location>
        <topology evidence="1">Multi-pass membrane protein</topology>
    </subcellularLocation>
</comment>
<reference evidence="9 10" key="1">
    <citation type="submission" date="2024-02" db="EMBL/GenBank/DDBJ databases">
        <authorList>
            <person name="Chen Y."/>
            <person name="Shah S."/>
            <person name="Dougan E. K."/>
            <person name="Thang M."/>
            <person name="Chan C."/>
        </authorList>
    </citation>
    <scope>NUCLEOTIDE SEQUENCE [LARGE SCALE GENOMIC DNA]</scope>
</reference>
<protein>
    <recommendedName>
        <fullName evidence="11">Bestrophin homolog</fullName>
    </recommendedName>
</protein>
<feature type="region of interest" description="Disordered" evidence="7">
    <location>
        <begin position="147"/>
        <end position="171"/>
    </location>
</feature>
<dbReference type="PANTHER" id="PTHR33281:SF20">
    <property type="match status" value="1"/>
</dbReference>
<dbReference type="Proteomes" id="UP001642484">
    <property type="component" value="Unassembled WGS sequence"/>
</dbReference>
<evidence type="ECO:0000256" key="8">
    <source>
        <dbReference type="SAM" id="Phobius"/>
    </source>
</evidence>
<feature type="region of interest" description="Disordered" evidence="7">
    <location>
        <begin position="44"/>
        <end position="82"/>
    </location>
</feature>
<comment type="caution">
    <text evidence="9">The sequence shown here is derived from an EMBL/GenBank/DDBJ whole genome shotgun (WGS) entry which is preliminary data.</text>
</comment>
<keyword evidence="10" id="KW-1185">Reference proteome</keyword>
<feature type="non-terminal residue" evidence="9">
    <location>
        <position position="1"/>
    </location>
</feature>
<keyword evidence="5" id="KW-0406">Ion transport</keyword>